<proteinExistence type="predicted"/>
<dbReference type="Proteomes" id="UP001605036">
    <property type="component" value="Unassembled WGS sequence"/>
</dbReference>
<keyword evidence="4" id="KW-1185">Reference proteome</keyword>
<organism evidence="3 4">
    <name type="scientific">Riccia fluitans</name>
    <dbReference type="NCBI Taxonomy" id="41844"/>
    <lineage>
        <taxon>Eukaryota</taxon>
        <taxon>Viridiplantae</taxon>
        <taxon>Streptophyta</taxon>
        <taxon>Embryophyta</taxon>
        <taxon>Marchantiophyta</taxon>
        <taxon>Marchantiopsida</taxon>
        <taxon>Marchantiidae</taxon>
        <taxon>Marchantiales</taxon>
        <taxon>Ricciaceae</taxon>
        <taxon>Riccia</taxon>
    </lineage>
</organism>
<evidence type="ECO:0000313" key="3">
    <source>
        <dbReference type="EMBL" id="KAL2620680.1"/>
    </source>
</evidence>
<dbReference type="EMBL" id="JBHFFA010000006">
    <property type="protein sequence ID" value="KAL2620680.1"/>
    <property type="molecule type" value="Genomic_DNA"/>
</dbReference>
<feature type="coiled-coil region" evidence="1">
    <location>
        <begin position="188"/>
        <end position="243"/>
    </location>
</feature>
<evidence type="ECO:0000256" key="2">
    <source>
        <dbReference type="SAM" id="MobiDB-lite"/>
    </source>
</evidence>
<keyword evidence="1" id="KW-0175">Coiled coil</keyword>
<feature type="compositionally biased region" description="Basic residues" evidence="2">
    <location>
        <begin position="245"/>
        <end position="266"/>
    </location>
</feature>
<dbReference type="AlphaFoldDB" id="A0ABD1Y1R9"/>
<gene>
    <name evidence="3" type="ORF">R1flu_000885</name>
</gene>
<protein>
    <submittedName>
        <fullName evidence="3">Uncharacterized protein</fullName>
    </submittedName>
</protein>
<evidence type="ECO:0000313" key="4">
    <source>
        <dbReference type="Proteomes" id="UP001605036"/>
    </source>
</evidence>
<accession>A0ABD1Y1R9</accession>
<feature type="region of interest" description="Disordered" evidence="2">
    <location>
        <begin position="243"/>
        <end position="266"/>
    </location>
</feature>
<feature type="region of interest" description="Disordered" evidence="2">
    <location>
        <begin position="1"/>
        <end position="32"/>
    </location>
</feature>
<sequence length="266" mass="29981">MHRLQSMLDEIEKLDRMGPKKTSSPSPSPMPLEFSSVEAIVASMEMKLDDLDPRDGSSPERKLVRKYLGQLIKVATAQERKTRDLQDELKEKIDLISILQETVGGGPSPRRTPLSAAAKLSEECSRCNGHIEAQICQTQVDKVFHATREKSTAIIKQRDSHTPNEIPPEVVSSPSMLTRATIEKLEENVKLSKEVEILKRKLDEYKQVLATSEYQRSSAQASAQQLMDEVKKCKQRLAILEGSKKKVNSSSRKKPKCSVRQRMARK</sequence>
<reference evidence="3 4" key="1">
    <citation type="submission" date="2024-09" db="EMBL/GenBank/DDBJ databases">
        <title>Chromosome-scale assembly of Riccia fluitans.</title>
        <authorList>
            <person name="Paukszto L."/>
            <person name="Sawicki J."/>
            <person name="Karawczyk K."/>
            <person name="Piernik-Szablinska J."/>
            <person name="Szczecinska M."/>
            <person name="Mazdziarz M."/>
        </authorList>
    </citation>
    <scope>NUCLEOTIDE SEQUENCE [LARGE SCALE GENOMIC DNA]</scope>
    <source>
        <strain evidence="3">Rf_01</strain>
        <tissue evidence="3">Aerial parts of the thallus</tissue>
    </source>
</reference>
<name>A0ABD1Y1R9_9MARC</name>
<evidence type="ECO:0000256" key="1">
    <source>
        <dbReference type="SAM" id="Coils"/>
    </source>
</evidence>
<comment type="caution">
    <text evidence="3">The sequence shown here is derived from an EMBL/GenBank/DDBJ whole genome shotgun (WGS) entry which is preliminary data.</text>
</comment>